<protein>
    <submittedName>
        <fullName evidence="1">Uncharacterized protein</fullName>
    </submittedName>
</protein>
<proteinExistence type="predicted"/>
<evidence type="ECO:0000313" key="1">
    <source>
        <dbReference type="EMBL" id="MBX56571.1"/>
    </source>
</evidence>
<organism evidence="1">
    <name type="scientific">Rhizophora mucronata</name>
    <name type="common">Asiatic mangrove</name>
    <dbReference type="NCBI Taxonomy" id="61149"/>
    <lineage>
        <taxon>Eukaryota</taxon>
        <taxon>Viridiplantae</taxon>
        <taxon>Streptophyta</taxon>
        <taxon>Embryophyta</taxon>
        <taxon>Tracheophyta</taxon>
        <taxon>Spermatophyta</taxon>
        <taxon>Magnoliopsida</taxon>
        <taxon>eudicotyledons</taxon>
        <taxon>Gunneridae</taxon>
        <taxon>Pentapetalae</taxon>
        <taxon>rosids</taxon>
        <taxon>fabids</taxon>
        <taxon>Malpighiales</taxon>
        <taxon>Rhizophoraceae</taxon>
        <taxon>Rhizophora</taxon>
    </lineage>
</organism>
<name>A0A2P2PPF6_RHIMU</name>
<sequence>MSQLNHTPFLPKVTQQKKINFLKGEAFSPIKGKRKHPSITNMRMFST</sequence>
<accession>A0A2P2PPF6</accession>
<reference evidence="1" key="1">
    <citation type="submission" date="2018-02" db="EMBL/GenBank/DDBJ databases">
        <title>Rhizophora mucronata_Transcriptome.</title>
        <authorList>
            <person name="Meera S.P."/>
            <person name="Sreeshan A."/>
            <person name="Augustine A."/>
        </authorList>
    </citation>
    <scope>NUCLEOTIDE SEQUENCE</scope>
    <source>
        <tissue evidence="1">Leaf</tissue>
    </source>
</reference>
<dbReference type="AlphaFoldDB" id="A0A2P2PPF6"/>
<dbReference type="EMBL" id="GGEC01076087">
    <property type="protein sequence ID" value="MBX56571.1"/>
    <property type="molecule type" value="Transcribed_RNA"/>
</dbReference>